<dbReference type="OrthoDB" id="2502666at2759"/>
<dbReference type="GeneID" id="10529880"/>
<feature type="domain" description="No apical meristem-associated C-terminal" evidence="3">
    <location>
        <begin position="142"/>
        <end position="308"/>
    </location>
</feature>
<dbReference type="STRING" id="418459.E3KDR5"/>
<organism evidence="4 5">
    <name type="scientific">Puccinia graminis f. sp. tritici (strain CRL 75-36-700-3 / race SCCL)</name>
    <name type="common">Black stem rust fungus</name>
    <dbReference type="NCBI Taxonomy" id="418459"/>
    <lineage>
        <taxon>Eukaryota</taxon>
        <taxon>Fungi</taxon>
        <taxon>Dikarya</taxon>
        <taxon>Basidiomycota</taxon>
        <taxon>Pucciniomycotina</taxon>
        <taxon>Pucciniomycetes</taxon>
        <taxon>Pucciniales</taxon>
        <taxon>Pucciniaceae</taxon>
        <taxon>Puccinia</taxon>
    </lineage>
</organism>
<dbReference type="InParanoid" id="E3KDR5"/>
<dbReference type="EMBL" id="DS178282">
    <property type="protein sequence ID" value="EFP82501.1"/>
    <property type="molecule type" value="Genomic_DNA"/>
</dbReference>
<feature type="coiled-coil region" evidence="1">
    <location>
        <begin position="245"/>
        <end position="279"/>
    </location>
</feature>
<dbReference type="RefSeq" id="XP_003326920.1">
    <property type="nucleotide sequence ID" value="XM_003326872.1"/>
</dbReference>
<gene>
    <name evidence="4" type="ORF">PGTG_08457</name>
</gene>
<dbReference type="KEGG" id="pgr:PGTG_08457"/>
<dbReference type="Proteomes" id="UP000008783">
    <property type="component" value="Unassembled WGS sequence"/>
</dbReference>
<dbReference type="HOGENOM" id="CLU_055324_2_0_1"/>
<feature type="region of interest" description="Disordered" evidence="2">
    <location>
        <begin position="1"/>
        <end position="42"/>
    </location>
</feature>
<keyword evidence="5" id="KW-1185">Reference proteome</keyword>
<dbReference type="AlphaFoldDB" id="E3KDR5"/>
<evidence type="ECO:0000313" key="4">
    <source>
        <dbReference type="EMBL" id="EFP82501.1"/>
    </source>
</evidence>
<dbReference type="OMA" id="THTQKFE"/>
<keyword evidence="1" id="KW-0175">Coiled coil</keyword>
<dbReference type="Pfam" id="PF14303">
    <property type="entry name" value="NAM-associated"/>
    <property type="match status" value="1"/>
</dbReference>
<sequence length="316" mass="35712">MATNTPIPSTPHTQVPSTPLNTQDSNVDNANSKRKRGPNWLPREEEQLAISWLNVSEQPEFAANQSGETFYRKIENDFNTHSKAHYRDAAQIKTRWTAMNTATLKFAAIYNAIERNPPSGSSPDDWLEAAKTNYQDQTKGTAFNALLAWQKLRHAPKWRANACVDQPSTPRALPIPTSDSIDPKESLSNTPASSSARPIGGKAAKRLRIEGYAHDELVSKASEFAEISQERLGALLKGNEILTAKNKLLKEKNQIEEKLLELEREKIKIEKENRRSETQMNDIKMLRESVDIDDDEAKEVLKIIKDEIKNKWRGRA</sequence>
<reference evidence="5" key="2">
    <citation type="journal article" date="2011" name="Proc. Natl. Acad. Sci. U.S.A.">
        <title>Obligate biotrophy features unraveled by the genomic analysis of rust fungi.</title>
        <authorList>
            <person name="Duplessis S."/>
            <person name="Cuomo C.A."/>
            <person name="Lin Y.-C."/>
            <person name="Aerts A."/>
            <person name="Tisserant E."/>
            <person name="Veneault-Fourrey C."/>
            <person name="Joly D.L."/>
            <person name="Hacquard S."/>
            <person name="Amselem J."/>
            <person name="Cantarel B.L."/>
            <person name="Chiu R."/>
            <person name="Coutinho P.M."/>
            <person name="Feau N."/>
            <person name="Field M."/>
            <person name="Frey P."/>
            <person name="Gelhaye E."/>
            <person name="Goldberg J."/>
            <person name="Grabherr M.G."/>
            <person name="Kodira C.D."/>
            <person name="Kohler A."/>
            <person name="Kuees U."/>
            <person name="Lindquist E.A."/>
            <person name="Lucas S.M."/>
            <person name="Mago R."/>
            <person name="Mauceli E."/>
            <person name="Morin E."/>
            <person name="Murat C."/>
            <person name="Pangilinan J.L."/>
            <person name="Park R."/>
            <person name="Pearson M."/>
            <person name="Quesneville H."/>
            <person name="Rouhier N."/>
            <person name="Sakthikumar S."/>
            <person name="Salamov A.A."/>
            <person name="Schmutz J."/>
            <person name="Selles B."/>
            <person name="Shapiro H."/>
            <person name="Tanguay P."/>
            <person name="Tuskan G.A."/>
            <person name="Henrissat B."/>
            <person name="Van de Peer Y."/>
            <person name="Rouze P."/>
            <person name="Ellis J.G."/>
            <person name="Dodds P.N."/>
            <person name="Schein J.E."/>
            <person name="Zhong S."/>
            <person name="Hamelin R.C."/>
            <person name="Grigoriev I.V."/>
            <person name="Szabo L.J."/>
            <person name="Martin F."/>
        </authorList>
    </citation>
    <scope>NUCLEOTIDE SEQUENCE [LARGE SCALE GENOMIC DNA]</scope>
    <source>
        <strain evidence="5">CRL 75-36-700-3 / race SCCL</strain>
    </source>
</reference>
<dbReference type="VEuPathDB" id="FungiDB:PGTG_08457"/>
<dbReference type="PANTHER" id="PTHR45023">
    <property type="match status" value="1"/>
</dbReference>
<feature type="compositionally biased region" description="Polar residues" evidence="2">
    <location>
        <begin position="186"/>
        <end position="196"/>
    </location>
</feature>
<evidence type="ECO:0000256" key="1">
    <source>
        <dbReference type="SAM" id="Coils"/>
    </source>
</evidence>
<proteinExistence type="predicted"/>
<feature type="region of interest" description="Disordered" evidence="2">
    <location>
        <begin position="164"/>
        <end position="201"/>
    </location>
</feature>
<dbReference type="InterPro" id="IPR029466">
    <property type="entry name" value="NAM-associated_C"/>
</dbReference>
<evidence type="ECO:0000313" key="5">
    <source>
        <dbReference type="Proteomes" id="UP000008783"/>
    </source>
</evidence>
<evidence type="ECO:0000256" key="2">
    <source>
        <dbReference type="SAM" id="MobiDB-lite"/>
    </source>
</evidence>
<dbReference type="PANTHER" id="PTHR45023:SF4">
    <property type="entry name" value="GLYCINE-RICH PROTEIN-RELATED"/>
    <property type="match status" value="1"/>
</dbReference>
<reference key="1">
    <citation type="submission" date="2007-01" db="EMBL/GenBank/DDBJ databases">
        <title>The Genome Sequence of Puccinia graminis f. sp. tritici Strain CRL 75-36-700-3.</title>
        <authorList>
            <consortium name="The Broad Institute Genome Sequencing Platform"/>
            <person name="Birren B."/>
            <person name="Lander E."/>
            <person name="Galagan J."/>
            <person name="Nusbaum C."/>
            <person name="Devon K."/>
            <person name="Cuomo C."/>
            <person name="Jaffe D."/>
            <person name="Butler J."/>
            <person name="Alvarez P."/>
            <person name="Gnerre S."/>
            <person name="Grabherr M."/>
            <person name="Mauceli E."/>
            <person name="Brockman W."/>
            <person name="Young S."/>
            <person name="LaButti K."/>
            <person name="Sykes S."/>
            <person name="DeCaprio D."/>
            <person name="Crawford M."/>
            <person name="Koehrsen M."/>
            <person name="Engels R."/>
            <person name="Montgomery P."/>
            <person name="Pearson M."/>
            <person name="Howarth C."/>
            <person name="Larson L."/>
            <person name="White J."/>
            <person name="Zeng Q."/>
            <person name="Kodira C."/>
            <person name="Yandava C."/>
            <person name="Alvarado L."/>
            <person name="O'Leary S."/>
            <person name="Szabo L."/>
            <person name="Dean R."/>
            <person name="Schein J."/>
        </authorList>
    </citation>
    <scope>NUCLEOTIDE SEQUENCE</scope>
    <source>
        <strain>CRL 75-36-700-3</strain>
    </source>
</reference>
<feature type="compositionally biased region" description="Polar residues" evidence="2">
    <location>
        <begin position="1"/>
        <end position="30"/>
    </location>
</feature>
<evidence type="ECO:0000259" key="3">
    <source>
        <dbReference type="Pfam" id="PF14303"/>
    </source>
</evidence>
<name>E3KDR5_PUCGT</name>
<protein>
    <recommendedName>
        <fullName evidence="3">No apical meristem-associated C-terminal domain-containing protein</fullName>
    </recommendedName>
</protein>
<accession>E3KDR5</accession>